<dbReference type="PROSITE" id="PS00092">
    <property type="entry name" value="N6_MTASE"/>
    <property type="match status" value="1"/>
</dbReference>
<dbReference type="InterPro" id="IPR000330">
    <property type="entry name" value="SNF2_N"/>
</dbReference>
<organism evidence="7 8">
    <name type="scientific">Treponema succinifaciens (strain ATCC 33096 / DSM 2489 / 6091)</name>
    <dbReference type="NCBI Taxonomy" id="869209"/>
    <lineage>
        <taxon>Bacteria</taxon>
        <taxon>Pseudomonadati</taxon>
        <taxon>Spirochaetota</taxon>
        <taxon>Spirochaetia</taxon>
        <taxon>Spirochaetales</taxon>
        <taxon>Treponemataceae</taxon>
        <taxon>Treponema</taxon>
    </lineage>
</organism>
<dbReference type="HOGENOM" id="CLU_231942_0_0_12"/>
<dbReference type="InterPro" id="IPR002052">
    <property type="entry name" value="DNA_methylase_N6_adenine_CS"/>
</dbReference>
<dbReference type="Pfam" id="PF04002">
    <property type="entry name" value="RadC"/>
    <property type="match status" value="1"/>
</dbReference>
<dbReference type="PANTHER" id="PTHR41313">
    <property type="entry name" value="ADENINE-SPECIFIC METHYLTRANSFERASE"/>
    <property type="match status" value="1"/>
</dbReference>
<reference evidence="8" key="1">
    <citation type="submission" date="2011-04" db="EMBL/GenBank/DDBJ databases">
        <title>The complete genome of plasmid of Treponema succinifaciens DSM 2489.</title>
        <authorList>
            <person name="Lucas S."/>
            <person name="Copeland A."/>
            <person name="Lapidus A."/>
            <person name="Bruce D."/>
            <person name="Goodwin L."/>
            <person name="Pitluck S."/>
            <person name="Peters L."/>
            <person name="Kyrpides N."/>
            <person name="Mavromatis K."/>
            <person name="Ivanova N."/>
            <person name="Ovchinnikova G."/>
            <person name="Teshima H."/>
            <person name="Detter J.C."/>
            <person name="Tapia R."/>
            <person name="Han C."/>
            <person name="Land M."/>
            <person name="Hauser L."/>
            <person name="Markowitz V."/>
            <person name="Cheng J.-F."/>
            <person name="Hugenholtz P."/>
            <person name="Woyke T."/>
            <person name="Wu D."/>
            <person name="Gronow S."/>
            <person name="Wellnitz S."/>
            <person name="Brambilla E."/>
            <person name="Klenk H.-P."/>
            <person name="Eisen J.A."/>
        </authorList>
    </citation>
    <scope>NUCLEOTIDE SEQUENCE [LARGE SCALE GENOMIC DNA]</scope>
    <source>
        <strain evidence="8">ATCC 33096 / DSM 2489 / 6091</strain>
        <plasmid evidence="8">Plasmid pTRESU01</plasmid>
    </source>
</reference>
<dbReference type="Pfam" id="PF00176">
    <property type="entry name" value="SNF2-rel_dom"/>
    <property type="match status" value="1"/>
</dbReference>
<evidence type="ECO:0000259" key="4">
    <source>
        <dbReference type="PROSITE" id="PS50249"/>
    </source>
</evidence>
<name>F2NYS7_TRES6</name>
<evidence type="ECO:0000259" key="6">
    <source>
        <dbReference type="PROSITE" id="PS51194"/>
    </source>
</evidence>
<keyword evidence="2" id="KW-0175">Coiled coil</keyword>
<dbReference type="InterPro" id="IPR025657">
    <property type="entry name" value="RadC_JAB"/>
</dbReference>
<geneLocation type="plasmid" evidence="7 8">
    <name>pTRESU01</name>
</geneLocation>
<protein>
    <submittedName>
        <fullName evidence="7">SNF2-related protein</fullName>
    </submittedName>
</protein>
<dbReference type="Pfam" id="PF07669">
    <property type="entry name" value="Eco57I"/>
    <property type="match status" value="1"/>
</dbReference>
<keyword evidence="7" id="KW-0614">Plasmid</keyword>
<dbReference type="GO" id="GO:0032259">
    <property type="term" value="P:methylation"/>
    <property type="evidence" value="ECO:0007669"/>
    <property type="project" value="InterPro"/>
</dbReference>
<dbReference type="Gene3D" id="3.40.50.300">
    <property type="entry name" value="P-loop containing nucleotide triphosphate hydrolases"/>
    <property type="match status" value="2"/>
</dbReference>
<dbReference type="InterPro" id="IPR052933">
    <property type="entry name" value="DNA_Protect_Modify"/>
</dbReference>
<dbReference type="InterPro" id="IPR037518">
    <property type="entry name" value="MPN"/>
</dbReference>
<dbReference type="PROSITE" id="PS01302">
    <property type="entry name" value="UPF0758"/>
    <property type="match status" value="1"/>
</dbReference>
<keyword evidence="8" id="KW-1185">Reference proteome</keyword>
<gene>
    <name evidence="7" type="ordered locus">Tresu_2720</name>
</gene>
<dbReference type="PROSITE" id="PS50249">
    <property type="entry name" value="MPN"/>
    <property type="match status" value="1"/>
</dbReference>
<dbReference type="InterPro" id="IPR027417">
    <property type="entry name" value="P-loop_NTPase"/>
</dbReference>
<keyword evidence="1" id="KW-0378">Hydrolase</keyword>
<evidence type="ECO:0000259" key="5">
    <source>
        <dbReference type="PROSITE" id="PS51192"/>
    </source>
</evidence>
<dbReference type="eggNOG" id="COG0553">
    <property type="taxonomic scope" value="Bacteria"/>
</dbReference>
<dbReference type="GO" id="GO:0009007">
    <property type="term" value="F:site-specific DNA-methyltransferase (adenine-specific) activity"/>
    <property type="evidence" value="ECO:0007669"/>
    <property type="project" value="UniProtKB-EC"/>
</dbReference>
<dbReference type="SMART" id="SM00487">
    <property type="entry name" value="DEXDc"/>
    <property type="match status" value="1"/>
</dbReference>
<accession>F2NYS7</accession>
<keyword evidence="1" id="KW-0645">Protease</keyword>
<feature type="coiled-coil region" evidence="2">
    <location>
        <begin position="1667"/>
        <end position="1701"/>
    </location>
</feature>
<dbReference type="InterPro" id="IPR011639">
    <property type="entry name" value="MethylTrfase_TaqI-like_dom"/>
</dbReference>
<dbReference type="PRINTS" id="PR00507">
    <property type="entry name" value="N12N6MTFRASE"/>
</dbReference>
<evidence type="ECO:0000256" key="2">
    <source>
        <dbReference type="SAM" id="Coils"/>
    </source>
</evidence>
<dbReference type="PROSITE" id="PS51194">
    <property type="entry name" value="HELICASE_CTER"/>
    <property type="match status" value="1"/>
</dbReference>
<dbReference type="PROSITE" id="PS51192">
    <property type="entry name" value="HELICASE_ATP_BIND_1"/>
    <property type="match status" value="1"/>
</dbReference>
<dbReference type="SUPFAM" id="SSF52540">
    <property type="entry name" value="P-loop containing nucleoside triphosphate hydrolases"/>
    <property type="match status" value="2"/>
</dbReference>
<dbReference type="GO" id="GO:0008237">
    <property type="term" value="F:metallopeptidase activity"/>
    <property type="evidence" value="ECO:0007669"/>
    <property type="project" value="UniProtKB-KW"/>
</dbReference>
<feature type="coiled-coil region" evidence="2">
    <location>
        <begin position="887"/>
        <end position="914"/>
    </location>
</feature>
<dbReference type="InterPro" id="IPR014001">
    <property type="entry name" value="Helicase_ATP-bd"/>
</dbReference>
<evidence type="ECO:0000313" key="8">
    <source>
        <dbReference type="Proteomes" id="UP000006852"/>
    </source>
</evidence>
<dbReference type="Pfam" id="PF00271">
    <property type="entry name" value="Helicase_C"/>
    <property type="match status" value="1"/>
</dbReference>
<feature type="region of interest" description="Disordered" evidence="3">
    <location>
        <begin position="436"/>
        <end position="456"/>
    </location>
</feature>
<dbReference type="InterPro" id="IPR020891">
    <property type="entry name" value="UPF0758_CS"/>
</dbReference>
<dbReference type="eggNOG" id="COG4983">
    <property type="taxonomic scope" value="Bacteria"/>
</dbReference>
<evidence type="ECO:0000256" key="1">
    <source>
        <dbReference type="ARBA" id="ARBA00023049"/>
    </source>
</evidence>
<dbReference type="eggNOG" id="COG0827">
    <property type="taxonomic scope" value="Bacteria"/>
</dbReference>
<proteinExistence type="predicted"/>
<dbReference type="PANTHER" id="PTHR41313:SF1">
    <property type="entry name" value="DNA METHYLASE ADENINE-SPECIFIC DOMAIN-CONTAINING PROTEIN"/>
    <property type="match status" value="1"/>
</dbReference>
<dbReference type="GO" id="GO:0005524">
    <property type="term" value="F:ATP binding"/>
    <property type="evidence" value="ECO:0007669"/>
    <property type="project" value="InterPro"/>
</dbReference>
<feature type="domain" description="Helicase ATP-binding" evidence="5">
    <location>
        <begin position="981"/>
        <end position="1231"/>
    </location>
</feature>
<dbReference type="InterPro" id="IPR029063">
    <property type="entry name" value="SAM-dependent_MTases_sf"/>
</dbReference>
<dbReference type="GO" id="GO:0006304">
    <property type="term" value="P:DNA modification"/>
    <property type="evidence" value="ECO:0007669"/>
    <property type="project" value="InterPro"/>
</dbReference>
<sequence length="2135" mass="243750">MPKKESHESKLLPEEEPKNEPLTKGEIKSIREQCREILRKPDGEITEEDKSILAQYEGAGGLDEKDRSNSGVLNEFYTPRNLVAKVWGIADHYAPNAVTVLEPSSGTGRFADGRPKNNFTMHEKDEVSARINKILHPNANIIEGAFQKQFFDENERFKKIGYQLPKYDLVIGNPPYGTYNDKYKGLGEGKDFGRYEEYFIQKGLESLKDENSLLVFVVPSGFLRTVADKPKTAIALTGELIDAYRLPEGTFPTTQVGTDIIVLKKYNQIDYAKQLENAGVDSFTAVNLAIEKTHKNINLLQGDEWFKQHPDKVLGEIKERTNRFGDKENYVTPHDGLTIQDELDKITGLLPAKTESQTVNEEVSNLESINKQAETLGYYFEYDNRENIVDIYENESGNLIGSLDSEGNFGFIDDFEGQLPNKLSQLATRFLELSKTSKSEEHEAEKEVPVESENKNPLTIPEDEVRKIYKEAYPKNQERAAKEAEKFIEAWKAKSFNGLTSGLIYTYPETLRLRELFNKTENVTLPDDHTESLIWLSKYADYDTVPQQFKFKNWNDALRYEVLNGTGIEEGKKRVYEFFRKNLSNAERAKFLKDEYGIGGYGGSGYNQDHDSKGMKLKVIIKGKEQTRLFSWSEVADAISLLVMDGEYYKPTTKEESKQNSIQTETRVESDKTYNIPQKAGVMTAQEFSKLYGKSFDDLSYSVWKHADWEGYIKQEELSEDEKAYIGKSNDYVQEKPEIWTHKVLFESGDIYKKIDEQEKLLSSSNFNEDKEAAELHKKNIEALKAARKTPVKLDDIHIALNSTLAEEFTIPHTYESGLVEERNLAESFILWAQGETVDSQRSRHSMDYSTARIAREDLPDNVSWWDIVDFIDGKKVVADKTSSWSYGKTEDEIKHLRKERKKQADEKRMARQETANKLFDRYMHEGLDDKTRERFLAEYNRRFNSYVIPKYENLPLYIDGMNAYKGKTAFKLYDQQLKGVARLSAKGNGLLAYDVGVGKTATGIVANINQIQTGRSKRPLIIVPNAVYSKWVTDIKQLFPNLKVNELYNFSDDHIKKFRDSEDNHKLNIPASSISVCTYEALKHITFTDKSCCGELFEDFSKLLSADFDGSANENAAMGEKIMGTIGTASCVNDANYVFFEKCGFDNITVDEAHNFKNLWVAPKPKNKGDANEYSGIPSGQPSKRAIKLFAMTQLVQRHNDNRNVFLLTATPFTNSPVEVYSMLTYIGRERLVASGIYSLRDFMNQFAHTKLELGVNTKGEIDYRQVMKDWKELPALQNLLTEFIDKVDGEEAGIIRPKKFSHVKELDLSPLQKKIMEAEEERMMNVTENSGAILEAMNNMRVALVSPALLNKFKYDDIEIPELKDLVESSPKLKFVCDAIVDMYKEHPDMGQFMYMPLGKEGHGIVADYLEEHGIPGEAIKIINGEVNNTPEKKEKITAEFNDPKNPLKIIIGGKNTSEGIDLNGNSFVMYNCSLGWNPSETIQAEGRIWRQGNMQGHVHIVYPVMTDSIDSLLYQKHDEKRSRINDLWTYKGNMLNVEDINPEELKFDLIKDPNKRVKLILDEETKDLKAKLSKVNLRQESFDEIIERRKAVLEALEQSEKDFVEHTEWKNEVMAKGERVPNYMLESLRDDKKNIETYSRQRDVIAEKLAVMNLHTEEEIFDYVHVLNEEKHAVEAEIEKAKEKLPALLKEMKTKLAEQKLIAHPIEQQRHELEATILGNLRPMKDIIDDMKKDSGAKIEKADEPYVDAKGDYYLFDLDDLDGKVSDKAPVYDNGKTDDLAITPAQIKESEAERNKICRPVMNGEKSGLWTAFKDFEEKGVFDIQGKKVALTPTGRISKTGWNQLQAAMSIYRSKKFETFRYVLIDRHNGEIRDQIAVSSHMPNTTIISDPNNQTLKQVISRAEEKDCLVVAVHNHPSGNTRPSDYDIKSTKALEESMKRKDGFNRFAGHIILDHDSFALYKPHSGWLQKEVEGAAQTKDELIKDTVPEWAEGKVRSNVDLVLVAETLNAKNNWNDDYVPVLFTDSDYNISGLNYVHKDLFLEKSEQVRSKFEQMLKSHVENKAFTDAAIGTSVVSSKFGIKPGESYCDSFFAKAKDSVEVKANWNPTVNPNIFVTKTDEKHRRAAESDIER</sequence>
<dbReference type="Gene3D" id="3.40.140.10">
    <property type="entry name" value="Cytidine Deaminase, domain 2"/>
    <property type="match status" value="1"/>
</dbReference>
<evidence type="ECO:0000313" key="7">
    <source>
        <dbReference type="EMBL" id="AEB15576.1"/>
    </source>
</evidence>
<evidence type="ECO:0000256" key="3">
    <source>
        <dbReference type="SAM" id="MobiDB-lite"/>
    </source>
</evidence>
<feature type="domain" description="MPN" evidence="4">
    <location>
        <begin position="1832"/>
        <end position="1970"/>
    </location>
</feature>
<dbReference type="SUPFAM" id="SSF53335">
    <property type="entry name" value="S-adenosyl-L-methionine-dependent methyltransferases"/>
    <property type="match status" value="1"/>
</dbReference>
<dbReference type="InterPro" id="IPR001650">
    <property type="entry name" value="Helicase_C-like"/>
</dbReference>
<dbReference type="Proteomes" id="UP000006852">
    <property type="component" value="Plasmid pTRESU01"/>
</dbReference>
<dbReference type="EMBL" id="CP002632">
    <property type="protein sequence ID" value="AEB15576.1"/>
    <property type="molecule type" value="Genomic_DNA"/>
</dbReference>
<dbReference type="Gene3D" id="3.40.50.150">
    <property type="entry name" value="Vaccinia Virus protein VP39"/>
    <property type="match status" value="1"/>
</dbReference>
<dbReference type="KEGG" id="tsu:Tresu_2720"/>
<feature type="region of interest" description="Disordered" evidence="3">
    <location>
        <begin position="1"/>
        <end position="28"/>
    </location>
</feature>
<feature type="compositionally biased region" description="Basic and acidic residues" evidence="3">
    <location>
        <begin position="436"/>
        <end position="454"/>
    </location>
</feature>
<feature type="domain" description="Helicase C-terminal" evidence="6">
    <location>
        <begin position="1381"/>
        <end position="1538"/>
    </location>
</feature>
<dbReference type="GO" id="GO:0003676">
    <property type="term" value="F:nucleic acid binding"/>
    <property type="evidence" value="ECO:0007669"/>
    <property type="project" value="InterPro"/>
</dbReference>
<keyword evidence="1" id="KW-0482">Metalloprotease</keyword>